<reference evidence="1 2" key="1">
    <citation type="submission" date="2019-03" db="EMBL/GenBank/DDBJ databases">
        <title>Genomic Encyclopedia of Type Strains, Phase IV (KMG-IV): sequencing the most valuable type-strain genomes for metagenomic binning, comparative biology and taxonomic classification.</title>
        <authorList>
            <person name="Goeker M."/>
        </authorList>
    </citation>
    <scope>NUCLEOTIDE SEQUENCE [LARGE SCALE GENOMIC DNA]</scope>
    <source>
        <strain evidence="1 2">DSM 45934</strain>
    </source>
</reference>
<dbReference type="EMBL" id="SLWS01000021">
    <property type="protein sequence ID" value="TCO45310.1"/>
    <property type="molecule type" value="Genomic_DNA"/>
</dbReference>
<name>A0A4V2S3Q9_9PSEU</name>
<keyword evidence="2" id="KW-1185">Reference proteome</keyword>
<protein>
    <submittedName>
        <fullName evidence="1">Uncharacterized protein</fullName>
    </submittedName>
</protein>
<evidence type="ECO:0000313" key="2">
    <source>
        <dbReference type="Proteomes" id="UP000295680"/>
    </source>
</evidence>
<dbReference type="AlphaFoldDB" id="A0A4V2S3Q9"/>
<proteinExistence type="predicted"/>
<sequence>MRITFEPLGIAFELAVDEFIFLRVEQHVVTSIEIHVWPNGIAVWLPYPGDSDYVILDSGGNELNRLW</sequence>
<evidence type="ECO:0000313" key="1">
    <source>
        <dbReference type="EMBL" id="TCO45310.1"/>
    </source>
</evidence>
<dbReference type="Proteomes" id="UP000295680">
    <property type="component" value="Unassembled WGS sequence"/>
</dbReference>
<comment type="caution">
    <text evidence="1">The sequence shown here is derived from an EMBL/GenBank/DDBJ whole genome shotgun (WGS) entry which is preliminary data.</text>
</comment>
<accession>A0A4V2S3Q9</accession>
<gene>
    <name evidence="1" type="ORF">EV192_12174</name>
</gene>
<organism evidence="1 2">
    <name type="scientific">Actinocrispum wychmicini</name>
    <dbReference type="NCBI Taxonomy" id="1213861"/>
    <lineage>
        <taxon>Bacteria</taxon>
        <taxon>Bacillati</taxon>
        <taxon>Actinomycetota</taxon>
        <taxon>Actinomycetes</taxon>
        <taxon>Pseudonocardiales</taxon>
        <taxon>Pseudonocardiaceae</taxon>
        <taxon>Actinocrispum</taxon>
    </lineage>
</organism>